<dbReference type="Pfam" id="PF05834">
    <property type="entry name" value="Lycopene_cycl"/>
    <property type="match status" value="1"/>
</dbReference>
<evidence type="ECO:0000313" key="2">
    <source>
        <dbReference type="EMBL" id="MXO99173.1"/>
    </source>
</evidence>
<evidence type="ECO:0000313" key="3">
    <source>
        <dbReference type="Proteomes" id="UP000469430"/>
    </source>
</evidence>
<dbReference type="InterPro" id="IPR036188">
    <property type="entry name" value="FAD/NAD-bd_sf"/>
</dbReference>
<dbReference type="EC" id="5.5.1.19" evidence="2"/>
<proteinExistence type="inferred from homology"/>
<dbReference type="OrthoDB" id="5793379at2"/>
<name>A0A6I4TXT2_9SPHN</name>
<dbReference type="Gene3D" id="3.50.50.60">
    <property type="entry name" value="FAD/NAD(P)-binding domain"/>
    <property type="match status" value="1"/>
</dbReference>
<dbReference type="NCBIfam" id="TIGR01790">
    <property type="entry name" value="carotene-cycl"/>
    <property type="match status" value="1"/>
</dbReference>
<comment type="similarity">
    <text evidence="1">Belongs to the lycopene cyclase family.</text>
</comment>
<dbReference type="Proteomes" id="UP000469430">
    <property type="component" value="Unassembled WGS sequence"/>
</dbReference>
<protein>
    <submittedName>
        <fullName evidence="2">Lycopene beta-cyclase CrtY</fullName>
        <ecNumber evidence="2">5.5.1.19</ecNumber>
    </submittedName>
</protein>
<dbReference type="GO" id="GO:0016705">
    <property type="term" value="F:oxidoreductase activity, acting on paired donors, with incorporation or reduction of molecular oxygen"/>
    <property type="evidence" value="ECO:0007669"/>
    <property type="project" value="InterPro"/>
</dbReference>
<dbReference type="SUPFAM" id="SSF51905">
    <property type="entry name" value="FAD/NAD(P)-binding domain"/>
    <property type="match status" value="1"/>
</dbReference>
<keyword evidence="2" id="KW-0413">Isomerase</keyword>
<comment type="caution">
    <text evidence="2">The sequence shown here is derived from an EMBL/GenBank/DDBJ whole genome shotgun (WGS) entry which is preliminary data.</text>
</comment>
<keyword evidence="3" id="KW-1185">Reference proteome</keyword>
<gene>
    <name evidence="2" type="primary">crtY</name>
    <name evidence="2" type="ORF">GRI97_09245</name>
</gene>
<dbReference type="RefSeq" id="WP_161390920.1">
    <property type="nucleotide sequence ID" value="NZ_JBHSCP010000001.1"/>
</dbReference>
<accession>A0A6I4TXT2</accession>
<reference evidence="2 3" key="1">
    <citation type="submission" date="2019-12" db="EMBL/GenBank/DDBJ databases">
        <title>Genomic-based taxomic classification of the family Erythrobacteraceae.</title>
        <authorList>
            <person name="Xu L."/>
        </authorList>
    </citation>
    <scope>NUCLEOTIDE SEQUENCE [LARGE SCALE GENOMIC DNA]</scope>
    <source>
        <strain evidence="2 3">S36</strain>
    </source>
</reference>
<dbReference type="InterPro" id="IPR010108">
    <property type="entry name" value="Lycopene_cyclase_b/e"/>
</dbReference>
<dbReference type="InterPro" id="IPR008461">
    <property type="entry name" value="CrtY"/>
</dbReference>
<evidence type="ECO:0000256" key="1">
    <source>
        <dbReference type="ARBA" id="ARBA00006599"/>
    </source>
</evidence>
<dbReference type="GO" id="GO:0045436">
    <property type="term" value="F:lycopene beta cyclase activity"/>
    <property type="evidence" value="ECO:0007669"/>
    <property type="project" value="InterPro"/>
</dbReference>
<dbReference type="NCBIfam" id="TIGR01789">
    <property type="entry name" value="lycopene_cycl"/>
    <property type="match status" value="1"/>
</dbReference>
<sequence length="386" mass="42888">MDTLIVGGGLAGVLCALATSRVAPDHVVMVVEQGKRLGGNHRWSWFDSDLDIHGHALLHGAEKSRWDGHELRFPAFGRAMQTGYNSMSSVAFHDWAAGLLQPDRLLLDTTVTQLDEGGVTLADGRRIEAERVIDARGPHAIAGAGAAQGVQVGWQKFAGFEIAVSSHGLVRPIIMDARVNQADGYRFIYTLPLTADRLFIEDTFYSSSPVIDATARREAVWRYAAQFGTPTTEYSREVGVLPIVQSGNPDLFWPAGGGIARAGMAGGFFHHTTGYSLPLAVRNALAFADEVAAGQAPDANWWRDRFLQHWRDQRYFRMLNTMLFRAAVPDERYRVFEHFYRLPEPLVQRFYAGQMTWADQLRVMTGRPPVPVTRAIRALLSEKDHA</sequence>
<organism evidence="2 3">
    <name type="scientific">Croceibacterium xixiisoli</name>
    <dbReference type="NCBI Taxonomy" id="1476466"/>
    <lineage>
        <taxon>Bacteria</taxon>
        <taxon>Pseudomonadati</taxon>
        <taxon>Pseudomonadota</taxon>
        <taxon>Alphaproteobacteria</taxon>
        <taxon>Sphingomonadales</taxon>
        <taxon>Erythrobacteraceae</taxon>
        <taxon>Croceibacterium</taxon>
    </lineage>
</organism>
<dbReference type="AlphaFoldDB" id="A0A6I4TXT2"/>
<dbReference type="EMBL" id="WTYJ01000002">
    <property type="protein sequence ID" value="MXO99173.1"/>
    <property type="molecule type" value="Genomic_DNA"/>
</dbReference>
<dbReference type="GO" id="GO:0016117">
    <property type="term" value="P:carotenoid biosynthetic process"/>
    <property type="evidence" value="ECO:0007669"/>
    <property type="project" value="InterPro"/>
</dbReference>